<organism evidence="2 3">
    <name type="scientific">Rubripirellula tenax</name>
    <dbReference type="NCBI Taxonomy" id="2528015"/>
    <lineage>
        <taxon>Bacteria</taxon>
        <taxon>Pseudomonadati</taxon>
        <taxon>Planctomycetota</taxon>
        <taxon>Planctomycetia</taxon>
        <taxon>Pirellulales</taxon>
        <taxon>Pirellulaceae</taxon>
        <taxon>Rubripirellula</taxon>
    </lineage>
</organism>
<dbReference type="EMBL" id="SJPW01000006">
    <property type="protein sequence ID" value="TWU48509.1"/>
    <property type="molecule type" value="Genomic_DNA"/>
</dbReference>
<dbReference type="Pfam" id="PF09346">
    <property type="entry name" value="SMI1_KNR4"/>
    <property type="match status" value="1"/>
</dbReference>
<accession>A0A5C6EMJ9</accession>
<reference evidence="2 3" key="1">
    <citation type="submission" date="2019-02" db="EMBL/GenBank/DDBJ databases">
        <title>Deep-cultivation of Planctomycetes and their phenomic and genomic characterization uncovers novel biology.</title>
        <authorList>
            <person name="Wiegand S."/>
            <person name="Jogler M."/>
            <person name="Boedeker C."/>
            <person name="Pinto D."/>
            <person name="Vollmers J."/>
            <person name="Rivas-Marin E."/>
            <person name="Kohn T."/>
            <person name="Peeters S.H."/>
            <person name="Heuer A."/>
            <person name="Rast P."/>
            <person name="Oberbeckmann S."/>
            <person name="Bunk B."/>
            <person name="Jeske O."/>
            <person name="Meyerdierks A."/>
            <person name="Storesund J.E."/>
            <person name="Kallscheuer N."/>
            <person name="Luecker S."/>
            <person name="Lage O.M."/>
            <person name="Pohl T."/>
            <person name="Merkel B.J."/>
            <person name="Hornburger P."/>
            <person name="Mueller R.-W."/>
            <person name="Bruemmer F."/>
            <person name="Labrenz M."/>
            <person name="Spormann A.M."/>
            <person name="Op Den Camp H."/>
            <person name="Overmann J."/>
            <person name="Amann R."/>
            <person name="Jetten M.S.M."/>
            <person name="Mascher T."/>
            <person name="Medema M.H."/>
            <person name="Devos D.P."/>
            <person name="Kaster A.-K."/>
            <person name="Ovreas L."/>
            <person name="Rohde M."/>
            <person name="Galperin M.Y."/>
            <person name="Jogler C."/>
        </authorList>
    </citation>
    <scope>NUCLEOTIDE SEQUENCE [LARGE SCALE GENOMIC DNA]</scope>
    <source>
        <strain evidence="2 3">Poly51</strain>
    </source>
</reference>
<sequence length="164" mass="18773">MPQAIRMAIDHLAKLKLFYEQQVFPHIGAPIGCSEDEIDGLERVVGHPLPLAYRQYLRWMGRDHRGIFVGCDWFLNDVRANTEYLPGLLAENHVQWNLPDHYLAFMGHQGYITAYFALPSESDDPIVYLYSEGREPDTVTAEGTFTDFLFRDLSGMAACLNRHP</sequence>
<dbReference type="InterPro" id="IPR018958">
    <property type="entry name" value="Knr4/Smi1-like_dom"/>
</dbReference>
<dbReference type="OrthoDB" id="268612at2"/>
<feature type="domain" description="Knr4/Smi1-like" evidence="1">
    <location>
        <begin position="32"/>
        <end position="151"/>
    </location>
</feature>
<name>A0A5C6EMJ9_9BACT</name>
<comment type="caution">
    <text evidence="2">The sequence shown here is derived from an EMBL/GenBank/DDBJ whole genome shotgun (WGS) entry which is preliminary data.</text>
</comment>
<dbReference type="AlphaFoldDB" id="A0A5C6EMJ9"/>
<evidence type="ECO:0000259" key="1">
    <source>
        <dbReference type="SMART" id="SM00860"/>
    </source>
</evidence>
<evidence type="ECO:0000313" key="2">
    <source>
        <dbReference type="EMBL" id="TWU48509.1"/>
    </source>
</evidence>
<dbReference type="SUPFAM" id="SSF160631">
    <property type="entry name" value="SMI1/KNR4-like"/>
    <property type="match status" value="1"/>
</dbReference>
<dbReference type="Gene3D" id="3.40.1580.10">
    <property type="entry name" value="SMI1/KNR4-like"/>
    <property type="match status" value="1"/>
</dbReference>
<gene>
    <name evidence="2" type="ORF">Poly51_44090</name>
</gene>
<dbReference type="InterPro" id="IPR037883">
    <property type="entry name" value="Knr4/Smi1-like_sf"/>
</dbReference>
<keyword evidence="3" id="KW-1185">Reference proteome</keyword>
<dbReference type="Proteomes" id="UP000318288">
    <property type="component" value="Unassembled WGS sequence"/>
</dbReference>
<protein>
    <recommendedName>
        <fullName evidence="1">Knr4/Smi1-like domain-containing protein</fullName>
    </recommendedName>
</protein>
<evidence type="ECO:0000313" key="3">
    <source>
        <dbReference type="Proteomes" id="UP000318288"/>
    </source>
</evidence>
<dbReference type="SMART" id="SM00860">
    <property type="entry name" value="SMI1_KNR4"/>
    <property type="match status" value="1"/>
</dbReference>
<proteinExistence type="predicted"/>